<dbReference type="GO" id="GO:0042158">
    <property type="term" value="P:lipoprotein biosynthetic process"/>
    <property type="evidence" value="ECO:0007669"/>
    <property type="project" value="UniProtKB-UniRule"/>
</dbReference>
<dbReference type="PANTHER" id="PTHR38686">
    <property type="entry name" value="APOLIPOPROTEIN N-ACYLTRANSFERASE"/>
    <property type="match status" value="1"/>
</dbReference>
<feature type="transmembrane region" description="Helical" evidence="9">
    <location>
        <begin position="94"/>
        <end position="118"/>
    </location>
</feature>
<dbReference type="SUPFAM" id="SSF56317">
    <property type="entry name" value="Carbon-nitrogen hydrolase"/>
    <property type="match status" value="1"/>
</dbReference>
<keyword evidence="11" id="KW-0449">Lipoprotein</keyword>
<dbReference type="EC" id="2.3.1.269" evidence="9"/>
<dbReference type="Gene3D" id="3.60.110.10">
    <property type="entry name" value="Carbon-nitrogen hydrolase"/>
    <property type="match status" value="1"/>
</dbReference>
<comment type="catalytic activity">
    <reaction evidence="9">
        <text>N-terminal S-1,2-diacyl-sn-glyceryl-L-cysteinyl-[lipoprotein] + a glycerophospholipid = N-acyl-S-1,2-diacyl-sn-glyceryl-L-cysteinyl-[lipoprotein] + a 2-acyl-sn-glycero-3-phospholipid + H(+)</text>
        <dbReference type="Rhea" id="RHEA:48228"/>
        <dbReference type="Rhea" id="RHEA-COMP:14681"/>
        <dbReference type="Rhea" id="RHEA-COMP:14684"/>
        <dbReference type="ChEBI" id="CHEBI:15378"/>
        <dbReference type="ChEBI" id="CHEBI:136912"/>
        <dbReference type="ChEBI" id="CHEBI:140656"/>
        <dbReference type="ChEBI" id="CHEBI:140657"/>
        <dbReference type="ChEBI" id="CHEBI:140660"/>
        <dbReference type="EC" id="2.3.1.269"/>
    </reaction>
</comment>
<dbReference type="CDD" id="cd07571">
    <property type="entry name" value="ALP_N-acyl_transferase"/>
    <property type="match status" value="1"/>
</dbReference>
<dbReference type="InterPro" id="IPR003010">
    <property type="entry name" value="C-N_Hydrolase"/>
</dbReference>
<evidence type="ECO:0000256" key="1">
    <source>
        <dbReference type="ARBA" id="ARBA00004651"/>
    </source>
</evidence>
<keyword evidence="6 9" id="KW-1133">Transmembrane helix</keyword>
<comment type="caution">
    <text evidence="9">Lacks conserved residue(s) required for the propagation of feature annotation.</text>
</comment>
<evidence type="ECO:0000256" key="9">
    <source>
        <dbReference type="HAMAP-Rule" id="MF_01148"/>
    </source>
</evidence>
<gene>
    <name evidence="9" type="primary">lnt</name>
    <name evidence="11" type="ORF">HNQ70_002130</name>
</gene>
<evidence type="ECO:0000313" key="12">
    <source>
        <dbReference type="Proteomes" id="UP000532440"/>
    </source>
</evidence>
<dbReference type="RefSeq" id="WP_183967214.1">
    <property type="nucleotide sequence ID" value="NZ_BAABEW010000002.1"/>
</dbReference>
<keyword evidence="8 9" id="KW-0012">Acyltransferase</keyword>
<evidence type="ECO:0000256" key="5">
    <source>
        <dbReference type="ARBA" id="ARBA00022692"/>
    </source>
</evidence>
<dbReference type="NCBIfam" id="TIGR00546">
    <property type="entry name" value="lnt"/>
    <property type="match status" value="1"/>
</dbReference>
<evidence type="ECO:0000256" key="2">
    <source>
        <dbReference type="ARBA" id="ARBA00010065"/>
    </source>
</evidence>
<organism evidence="11 12">
    <name type="scientific">Quisquiliibacterium transsilvanicum</name>
    <dbReference type="NCBI Taxonomy" id="1549638"/>
    <lineage>
        <taxon>Bacteria</taxon>
        <taxon>Pseudomonadati</taxon>
        <taxon>Pseudomonadota</taxon>
        <taxon>Betaproteobacteria</taxon>
        <taxon>Burkholderiales</taxon>
        <taxon>Burkholderiaceae</taxon>
        <taxon>Quisquiliibacterium</taxon>
    </lineage>
</organism>
<proteinExistence type="inferred from homology"/>
<dbReference type="Pfam" id="PF20154">
    <property type="entry name" value="LNT_N"/>
    <property type="match status" value="1"/>
</dbReference>
<feature type="transmembrane region" description="Helical" evidence="9">
    <location>
        <begin position="62"/>
        <end position="82"/>
    </location>
</feature>
<keyword evidence="7 9" id="KW-0472">Membrane</keyword>
<dbReference type="UniPathway" id="UPA00666"/>
<keyword evidence="4 9" id="KW-0808">Transferase</keyword>
<keyword evidence="3 9" id="KW-1003">Cell membrane</keyword>
<dbReference type="Proteomes" id="UP000532440">
    <property type="component" value="Unassembled WGS sequence"/>
</dbReference>
<comment type="function">
    <text evidence="9">Catalyzes the phospholipid dependent N-acylation of the N-terminal cysteine of apolipoprotein, the last step in lipoprotein maturation.</text>
</comment>
<sequence>MTRRRLRTEPRGLRTTFAAAVLGVAHAAAFSPPLDAWWLQTATLAMLFALLRVADPGPARRLLAPLAAFGIGWFASGVGWLHTSMHVYGGMPSLLAAAAVLLFSLYLSLFPLAAVLAARRLARPAAGSDGLPVALAFAACWGASELLRGWLFTGFPWLAIGYAHVDGPLSGFAPLVGAHGIAALAALLAALLGLGLPALLRGQRERARRPLALAVLLPVAGALLGAWEPTAPSGAPVSVRLAQGNVPQQLKFDRQRALDAMNDYTAMIESADAQLVVLPETAWTVPWSATPPDLAQRIAAHAQRAGAAVAIGMPLHSAVPGQTGHYTNSVALLREGVLAQRYDKRHLVPFGEFIPSGFAWFVEMMHIPLGEFGRGARGQAPFEIAGQRFAFNICYEDLFGEELLGAIRDGGASVLVNVSNIAWFGQSRALPQHLTIARMRTLETGRPMLRATNTGVTASIDHRGRVLAELPHHRRDTLDVKVQGTAGLTPYVRAGNLLPAGLFLLLLILSRPAGRAWPARR</sequence>
<evidence type="ECO:0000256" key="4">
    <source>
        <dbReference type="ARBA" id="ARBA00022679"/>
    </source>
</evidence>
<dbReference type="HAMAP" id="MF_01148">
    <property type="entry name" value="Lnt"/>
    <property type="match status" value="1"/>
</dbReference>
<dbReference type="PROSITE" id="PS50263">
    <property type="entry name" value="CN_HYDROLASE"/>
    <property type="match status" value="1"/>
</dbReference>
<evidence type="ECO:0000256" key="3">
    <source>
        <dbReference type="ARBA" id="ARBA00022475"/>
    </source>
</evidence>
<name>A0A7W8HHH1_9BURK</name>
<keyword evidence="12" id="KW-1185">Reference proteome</keyword>
<dbReference type="InterPro" id="IPR045378">
    <property type="entry name" value="LNT_N"/>
</dbReference>
<evidence type="ECO:0000313" key="11">
    <source>
        <dbReference type="EMBL" id="MBB5272116.1"/>
    </source>
</evidence>
<feature type="domain" description="CN hydrolase" evidence="10">
    <location>
        <begin position="242"/>
        <end position="484"/>
    </location>
</feature>
<comment type="pathway">
    <text evidence="9">Protein modification; lipoprotein biosynthesis (N-acyl transfer).</text>
</comment>
<dbReference type="EMBL" id="JACHGB010000004">
    <property type="protein sequence ID" value="MBB5272116.1"/>
    <property type="molecule type" value="Genomic_DNA"/>
</dbReference>
<accession>A0A7W8HHH1</accession>
<feature type="transmembrane region" description="Helical" evidence="9">
    <location>
        <begin position="172"/>
        <end position="199"/>
    </location>
</feature>
<dbReference type="InterPro" id="IPR004563">
    <property type="entry name" value="Apolipo_AcylTrfase"/>
</dbReference>
<protein>
    <recommendedName>
        <fullName evidence="9">Apolipoprotein N-acyltransferase</fullName>
        <shortName evidence="9">ALP N-acyltransferase</shortName>
        <ecNumber evidence="9">2.3.1.269</ecNumber>
    </recommendedName>
</protein>
<dbReference type="GO" id="GO:0005886">
    <property type="term" value="C:plasma membrane"/>
    <property type="evidence" value="ECO:0007669"/>
    <property type="project" value="UniProtKB-SubCell"/>
</dbReference>
<dbReference type="AlphaFoldDB" id="A0A7W8HHH1"/>
<evidence type="ECO:0000256" key="8">
    <source>
        <dbReference type="ARBA" id="ARBA00023315"/>
    </source>
</evidence>
<evidence type="ECO:0000256" key="7">
    <source>
        <dbReference type="ARBA" id="ARBA00023136"/>
    </source>
</evidence>
<reference evidence="11 12" key="1">
    <citation type="submission" date="2020-08" db="EMBL/GenBank/DDBJ databases">
        <title>Genomic Encyclopedia of Type Strains, Phase IV (KMG-IV): sequencing the most valuable type-strain genomes for metagenomic binning, comparative biology and taxonomic classification.</title>
        <authorList>
            <person name="Goeker M."/>
        </authorList>
    </citation>
    <scope>NUCLEOTIDE SEQUENCE [LARGE SCALE GENOMIC DNA]</scope>
    <source>
        <strain evidence="11 12">DSM 29781</strain>
    </source>
</reference>
<dbReference type="GO" id="GO:0016410">
    <property type="term" value="F:N-acyltransferase activity"/>
    <property type="evidence" value="ECO:0007669"/>
    <property type="project" value="UniProtKB-UniRule"/>
</dbReference>
<dbReference type="Pfam" id="PF00795">
    <property type="entry name" value="CN_hydrolase"/>
    <property type="match status" value="1"/>
</dbReference>
<evidence type="ECO:0000259" key="10">
    <source>
        <dbReference type="PROSITE" id="PS50263"/>
    </source>
</evidence>
<comment type="caution">
    <text evidence="11">The sequence shown here is derived from an EMBL/GenBank/DDBJ whole genome shotgun (WGS) entry which is preliminary data.</text>
</comment>
<feature type="transmembrane region" description="Helical" evidence="9">
    <location>
        <begin position="211"/>
        <end position="227"/>
    </location>
</feature>
<comment type="subcellular location">
    <subcellularLocation>
        <location evidence="1 9">Cell membrane</location>
        <topology evidence="1 9">Multi-pass membrane protein</topology>
    </subcellularLocation>
</comment>
<comment type="similarity">
    <text evidence="2 9">Belongs to the CN hydrolase family. Apolipoprotein N-acyltransferase subfamily.</text>
</comment>
<feature type="transmembrane region" description="Helical" evidence="9">
    <location>
        <begin position="37"/>
        <end position="55"/>
    </location>
</feature>
<keyword evidence="5 9" id="KW-0812">Transmembrane</keyword>
<evidence type="ECO:0000256" key="6">
    <source>
        <dbReference type="ARBA" id="ARBA00022989"/>
    </source>
</evidence>
<dbReference type="InterPro" id="IPR036526">
    <property type="entry name" value="C-N_Hydrolase_sf"/>
</dbReference>
<dbReference type="PANTHER" id="PTHR38686:SF1">
    <property type="entry name" value="APOLIPOPROTEIN N-ACYLTRANSFERASE"/>
    <property type="match status" value="1"/>
</dbReference>